<name>A0A3D9KG28_9BACL</name>
<comment type="caution">
    <text evidence="10">The sequence shown here is derived from an EMBL/GenBank/DDBJ whole genome shotgun (WGS) entry which is preliminary data.</text>
</comment>
<dbReference type="PANTHER" id="PTHR33908:SF11">
    <property type="entry name" value="MEMBRANE PROTEIN"/>
    <property type="match status" value="1"/>
</dbReference>
<evidence type="ECO:0000256" key="7">
    <source>
        <dbReference type="ARBA" id="ARBA00023136"/>
    </source>
</evidence>
<feature type="transmembrane region" description="Helical" evidence="8">
    <location>
        <begin position="223"/>
        <end position="253"/>
    </location>
</feature>
<dbReference type="InterPro" id="IPR038731">
    <property type="entry name" value="RgtA/B/C-like"/>
</dbReference>
<evidence type="ECO:0000256" key="4">
    <source>
        <dbReference type="ARBA" id="ARBA00022679"/>
    </source>
</evidence>
<dbReference type="GO" id="GO:0005886">
    <property type="term" value="C:plasma membrane"/>
    <property type="evidence" value="ECO:0007669"/>
    <property type="project" value="UniProtKB-SubCell"/>
</dbReference>
<dbReference type="InterPro" id="IPR050297">
    <property type="entry name" value="LipidA_mod_glycosyltrf_83"/>
</dbReference>
<dbReference type="EMBL" id="QRDZ01000004">
    <property type="protein sequence ID" value="RED85461.1"/>
    <property type="molecule type" value="Genomic_DNA"/>
</dbReference>
<dbReference type="GO" id="GO:0009103">
    <property type="term" value="P:lipopolysaccharide biosynthetic process"/>
    <property type="evidence" value="ECO:0007669"/>
    <property type="project" value="UniProtKB-ARBA"/>
</dbReference>
<reference evidence="10 11" key="1">
    <citation type="submission" date="2018-07" db="EMBL/GenBank/DDBJ databases">
        <title>Genomic Encyclopedia of Type Strains, Phase III (KMG-III): the genomes of soil and plant-associated and newly described type strains.</title>
        <authorList>
            <person name="Whitman W."/>
        </authorList>
    </citation>
    <scope>NUCLEOTIDE SEQUENCE [LARGE SCALE GENOMIC DNA]</scope>
    <source>
        <strain evidence="10 11">CECT 7287</strain>
    </source>
</reference>
<feature type="transmembrane region" description="Helical" evidence="8">
    <location>
        <begin position="177"/>
        <end position="195"/>
    </location>
</feature>
<keyword evidence="2" id="KW-1003">Cell membrane</keyword>
<organism evidence="10 11">
    <name type="scientific">Cohnella phaseoli</name>
    <dbReference type="NCBI Taxonomy" id="456490"/>
    <lineage>
        <taxon>Bacteria</taxon>
        <taxon>Bacillati</taxon>
        <taxon>Bacillota</taxon>
        <taxon>Bacilli</taxon>
        <taxon>Bacillales</taxon>
        <taxon>Paenibacillaceae</taxon>
        <taxon>Cohnella</taxon>
    </lineage>
</organism>
<dbReference type="Proteomes" id="UP000256977">
    <property type="component" value="Unassembled WGS sequence"/>
</dbReference>
<evidence type="ECO:0000313" key="10">
    <source>
        <dbReference type="EMBL" id="RED85461.1"/>
    </source>
</evidence>
<feature type="domain" description="Glycosyltransferase RgtA/B/C/D-like" evidence="9">
    <location>
        <begin position="134"/>
        <end position="269"/>
    </location>
</feature>
<protein>
    <submittedName>
        <fullName evidence="10">Dolichyl-phosphate-mannose-protein mannosyltransferase</fullName>
    </submittedName>
</protein>
<keyword evidence="6 8" id="KW-1133">Transmembrane helix</keyword>
<proteinExistence type="predicted"/>
<evidence type="ECO:0000256" key="8">
    <source>
        <dbReference type="SAM" id="Phobius"/>
    </source>
</evidence>
<feature type="transmembrane region" description="Helical" evidence="8">
    <location>
        <begin position="123"/>
        <end position="142"/>
    </location>
</feature>
<feature type="transmembrane region" description="Helical" evidence="8">
    <location>
        <begin position="42"/>
        <end position="61"/>
    </location>
</feature>
<dbReference type="GO" id="GO:0016763">
    <property type="term" value="F:pentosyltransferase activity"/>
    <property type="evidence" value="ECO:0007669"/>
    <property type="project" value="TreeGrafter"/>
</dbReference>
<evidence type="ECO:0000256" key="2">
    <source>
        <dbReference type="ARBA" id="ARBA00022475"/>
    </source>
</evidence>
<evidence type="ECO:0000256" key="1">
    <source>
        <dbReference type="ARBA" id="ARBA00004651"/>
    </source>
</evidence>
<comment type="subcellular location">
    <subcellularLocation>
        <location evidence="1">Cell membrane</location>
        <topology evidence="1">Multi-pass membrane protein</topology>
    </subcellularLocation>
</comment>
<feature type="transmembrane region" description="Helical" evidence="8">
    <location>
        <begin position="149"/>
        <end position="171"/>
    </location>
</feature>
<keyword evidence="11" id="KW-1185">Reference proteome</keyword>
<evidence type="ECO:0000256" key="5">
    <source>
        <dbReference type="ARBA" id="ARBA00022692"/>
    </source>
</evidence>
<feature type="transmembrane region" description="Helical" evidence="8">
    <location>
        <begin position="68"/>
        <end position="88"/>
    </location>
</feature>
<keyword evidence="5 8" id="KW-0812">Transmembrane</keyword>
<dbReference type="Pfam" id="PF13231">
    <property type="entry name" value="PMT_2"/>
    <property type="match status" value="1"/>
</dbReference>
<dbReference type="PANTHER" id="PTHR33908">
    <property type="entry name" value="MANNOSYLTRANSFERASE YKCB-RELATED"/>
    <property type="match status" value="1"/>
</dbReference>
<feature type="transmembrane region" description="Helical" evidence="8">
    <location>
        <begin position="200"/>
        <end position="217"/>
    </location>
</feature>
<keyword evidence="4 10" id="KW-0808">Transferase</keyword>
<evidence type="ECO:0000256" key="6">
    <source>
        <dbReference type="ARBA" id="ARBA00022989"/>
    </source>
</evidence>
<keyword evidence="7 8" id="KW-0472">Membrane</keyword>
<evidence type="ECO:0000256" key="3">
    <source>
        <dbReference type="ARBA" id="ARBA00022676"/>
    </source>
</evidence>
<keyword evidence="3 10" id="KW-0328">Glycosyltransferase</keyword>
<evidence type="ECO:0000259" key="9">
    <source>
        <dbReference type="Pfam" id="PF13231"/>
    </source>
</evidence>
<feature type="transmembrane region" description="Helical" evidence="8">
    <location>
        <begin position="397"/>
        <end position="415"/>
    </location>
</feature>
<evidence type="ECO:0000313" key="11">
    <source>
        <dbReference type="Proteomes" id="UP000256977"/>
    </source>
</evidence>
<feature type="transmembrane region" description="Helical" evidence="8">
    <location>
        <begin position="422"/>
        <end position="439"/>
    </location>
</feature>
<gene>
    <name evidence="10" type="ORF">DFP98_104166</name>
</gene>
<dbReference type="AlphaFoldDB" id="A0A3D9KG28"/>
<accession>A0A3D9KG28</accession>
<sequence>MISSTSKWVSRLLAVCGFGLFAWMLWYSSANASSYFESGRTAAVLLTGGAAVVLLLLLFAATRYLGRGVFLAAVLSIAIGARLIWIFTVDTQPVSDFLDMHSGALSAASGDFSFGTNDYFTRWGYQIGFALYEAFIITLFGTDPIVLKVFNVLFQAGTAILVYLSTARAFSETGGRAAALLYAVYVPNIMMCSVLTNQHISVFFFFLGVYMIIHRGLAGKWDWLAVGLCFGFAHLMRPLGGFFLVGLVAYIVLFKLLPSIRERKWGALAARTAGAIAVYLLVQQLASFALVQTGVTASPLSNQEPYWKFMIGLNPDTNGGWSYDDTVYVLQFPQGEERNGAELELLKQRLTDKRQVGELFLSKARSMWGAEDSAAMWSIQDQVRPELQKRLIQIERIQYVLLAQFALIAAGVMAYRGASAEASMFMLLLLGYAALHIVIEMQTRYRIDIFPCVFILQSFGATVLLNSFKRWRKTQVKFRPSGLERGL</sequence>